<sequence length="121" mass="13325">MGITIHDFKMTGIRLDPVSGVTVSLFDDSVQGSYDLVFGRVRKASIDGFSSQNVVLDLKVFHRKDDSFEFQRCCFLLGLDPVAAREIVDGDTLVFIEASVGAEIALLVEGTWESRLIPVKS</sequence>
<proteinExistence type="predicted"/>
<reference evidence="1 2" key="1">
    <citation type="submission" date="2023-12" db="EMBL/GenBank/DDBJ databases">
        <title>'Antibacterial potential of Stenotrophomonas maltophilia cystic fibrosis isolates' (manuscript under preparation).</title>
        <authorList>
            <person name="Crisan C.V."/>
            <person name="Pettis M."/>
            <person name="Goldberg J.B."/>
        </authorList>
    </citation>
    <scope>NUCLEOTIDE SEQUENCE [LARGE SCALE GENOMIC DNA]</scope>
    <source>
        <strain evidence="1 2">CCV155</strain>
    </source>
</reference>
<protein>
    <submittedName>
        <fullName evidence="1">Uncharacterized protein</fullName>
    </submittedName>
</protein>
<dbReference type="Proteomes" id="UP001290894">
    <property type="component" value="Unassembled WGS sequence"/>
</dbReference>
<organism evidence="1 2">
    <name type="scientific">Stenotrophomonas muris</name>
    <dbReference type="NCBI Taxonomy" id="2963283"/>
    <lineage>
        <taxon>Bacteria</taxon>
        <taxon>Pseudomonadati</taxon>
        <taxon>Pseudomonadota</taxon>
        <taxon>Gammaproteobacteria</taxon>
        <taxon>Lysobacterales</taxon>
        <taxon>Lysobacteraceae</taxon>
        <taxon>Stenotrophomonas</taxon>
    </lineage>
</organism>
<name>A0ABU5MIV4_9GAMM</name>
<evidence type="ECO:0000313" key="2">
    <source>
        <dbReference type="Proteomes" id="UP001290894"/>
    </source>
</evidence>
<accession>A0ABU5MIV4</accession>
<comment type="caution">
    <text evidence="1">The sequence shown here is derived from an EMBL/GenBank/DDBJ whole genome shotgun (WGS) entry which is preliminary data.</text>
</comment>
<dbReference type="EMBL" id="JAXUAC010000019">
    <property type="protein sequence ID" value="MDZ7512551.1"/>
    <property type="molecule type" value="Genomic_DNA"/>
</dbReference>
<keyword evidence="2" id="KW-1185">Reference proteome</keyword>
<evidence type="ECO:0000313" key="1">
    <source>
        <dbReference type="EMBL" id="MDZ7512551.1"/>
    </source>
</evidence>
<gene>
    <name evidence="1" type="ORF">U5F72_12090</name>
</gene>
<dbReference type="RefSeq" id="WP_111205652.1">
    <property type="nucleotide sequence ID" value="NZ_CP195746.1"/>
</dbReference>